<comment type="caution">
    <text evidence="4">The sequence shown here is derived from an EMBL/GenBank/DDBJ whole genome shotgun (WGS) entry which is preliminary data.</text>
</comment>
<dbReference type="Pfam" id="PF02237">
    <property type="entry name" value="BPL_C"/>
    <property type="match status" value="1"/>
</dbReference>
<dbReference type="CDD" id="cd16442">
    <property type="entry name" value="BPL"/>
    <property type="match status" value="1"/>
</dbReference>
<protein>
    <recommendedName>
        <fullName evidence="3">BPL/LPL catalytic domain-containing protein</fullName>
    </recommendedName>
</protein>
<dbReference type="Pfam" id="PF03099">
    <property type="entry name" value="BPL_LplA_LipB"/>
    <property type="match status" value="1"/>
</dbReference>
<dbReference type="PANTHER" id="PTHR12835:SF5">
    <property type="entry name" value="BIOTIN--PROTEIN LIGASE"/>
    <property type="match status" value="1"/>
</dbReference>
<dbReference type="InterPro" id="IPR004408">
    <property type="entry name" value="Biotin_CoA_COase_ligase"/>
</dbReference>
<dbReference type="InterPro" id="IPR003142">
    <property type="entry name" value="BPL_C"/>
</dbReference>
<evidence type="ECO:0000256" key="1">
    <source>
        <dbReference type="ARBA" id="ARBA00009934"/>
    </source>
</evidence>
<dbReference type="InterPro" id="IPR004143">
    <property type="entry name" value="BPL_LPL_catalytic"/>
</dbReference>
<organism evidence="4 5">
    <name type="scientific">Oedothorax gibbosus</name>
    <dbReference type="NCBI Taxonomy" id="931172"/>
    <lineage>
        <taxon>Eukaryota</taxon>
        <taxon>Metazoa</taxon>
        <taxon>Ecdysozoa</taxon>
        <taxon>Arthropoda</taxon>
        <taxon>Chelicerata</taxon>
        <taxon>Arachnida</taxon>
        <taxon>Araneae</taxon>
        <taxon>Araneomorphae</taxon>
        <taxon>Entelegynae</taxon>
        <taxon>Araneoidea</taxon>
        <taxon>Linyphiidae</taxon>
        <taxon>Erigoninae</taxon>
        <taxon>Oedothorax</taxon>
    </lineage>
</organism>
<accession>A0AAV6UDV3</accession>
<dbReference type="InterPro" id="IPR019197">
    <property type="entry name" value="Biotin-prot_ligase_N"/>
</dbReference>
<dbReference type="Gene3D" id="3.30.930.10">
    <property type="entry name" value="Bira Bifunctional Protein, Domain 2"/>
    <property type="match status" value="1"/>
</dbReference>
<dbReference type="InterPro" id="IPR045864">
    <property type="entry name" value="aa-tRNA-synth_II/BPL/LPL"/>
</dbReference>
<dbReference type="GO" id="GO:0005737">
    <property type="term" value="C:cytoplasm"/>
    <property type="evidence" value="ECO:0007669"/>
    <property type="project" value="TreeGrafter"/>
</dbReference>
<name>A0AAV6UDV3_9ARAC</name>
<evidence type="ECO:0000313" key="4">
    <source>
        <dbReference type="EMBL" id="KAG8182667.1"/>
    </source>
</evidence>
<dbReference type="Proteomes" id="UP000827092">
    <property type="component" value="Unassembled WGS sequence"/>
</dbReference>
<dbReference type="EMBL" id="JAFNEN010000454">
    <property type="protein sequence ID" value="KAG8182667.1"/>
    <property type="molecule type" value="Genomic_DNA"/>
</dbReference>
<keyword evidence="2" id="KW-0436">Ligase</keyword>
<evidence type="ECO:0000256" key="2">
    <source>
        <dbReference type="ARBA" id="ARBA00022598"/>
    </source>
</evidence>
<dbReference type="GO" id="GO:0004077">
    <property type="term" value="F:biotin--[biotin carboxyl-carrier protein] ligase activity"/>
    <property type="evidence" value="ECO:0007669"/>
    <property type="project" value="InterPro"/>
</dbReference>
<dbReference type="Pfam" id="PF09825">
    <property type="entry name" value="BPL_N"/>
    <property type="match status" value="1"/>
</dbReference>
<proteinExistence type="inferred from homology"/>
<dbReference type="AlphaFoldDB" id="A0AAV6UDV3"/>
<dbReference type="SUPFAM" id="SSF55681">
    <property type="entry name" value="Class II aaRS and biotin synthetases"/>
    <property type="match status" value="1"/>
</dbReference>
<keyword evidence="5" id="KW-1185">Reference proteome</keyword>
<feature type="domain" description="BPL/LPL catalytic" evidence="3">
    <location>
        <begin position="293"/>
        <end position="487"/>
    </location>
</feature>
<dbReference type="PANTHER" id="PTHR12835">
    <property type="entry name" value="BIOTIN PROTEIN LIGASE"/>
    <property type="match status" value="1"/>
</dbReference>
<dbReference type="PROSITE" id="PS51733">
    <property type="entry name" value="BPL_LPL_CATALYTIC"/>
    <property type="match status" value="1"/>
</dbReference>
<reference evidence="4 5" key="1">
    <citation type="journal article" date="2022" name="Nat. Ecol. Evol.">
        <title>A masculinizing supergene underlies an exaggerated male reproductive morph in a spider.</title>
        <authorList>
            <person name="Hendrickx F."/>
            <person name="De Corte Z."/>
            <person name="Sonet G."/>
            <person name="Van Belleghem S.M."/>
            <person name="Kostlbacher S."/>
            <person name="Vangestel C."/>
        </authorList>
    </citation>
    <scope>NUCLEOTIDE SEQUENCE [LARGE SCALE GENOMIC DNA]</scope>
    <source>
        <strain evidence="4">W744_W776</strain>
    </source>
</reference>
<dbReference type="NCBIfam" id="TIGR00121">
    <property type="entry name" value="birA_ligase"/>
    <property type="match status" value="1"/>
</dbReference>
<comment type="similarity">
    <text evidence="1">Belongs to the biotin--protein ligase family.</text>
</comment>
<evidence type="ECO:0000259" key="3">
    <source>
        <dbReference type="PROSITE" id="PS51733"/>
    </source>
</evidence>
<evidence type="ECO:0000313" key="5">
    <source>
        <dbReference type="Proteomes" id="UP000827092"/>
    </source>
</evidence>
<gene>
    <name evidence="4" type="ORF">JTE90_019692</name>
</gene>
<sequence>MRSEVGIISGSTAFLSAGANFPASFLKMNSKPPNILIYVGEYEKVLVKNITVNLLSCLHPDKYVVYGLKDYQVLNSPWKECTEVLVVFCEEIDEDVTNVFEEYISSGGKILVFCSNMNSKKLGLVSTAAYSDELMKVKFKHFENEVVLYHGKYNYSLENGEVLATNSDGKPVVTKSVYEGGLLVASEVNFVLNANMLPKSDDKLQSHDEDRLLALKKILLNELGCEIYTPESPELTNGYILVEDNAAPPKMNDTKEISLGRIMKDKNSDQETELIVNLLSDAESIRSAPFNKQSYFANLRTKSMGRTVVYFPVITSTMIAAEKLKNYEDFVVVASQQVGGKGRGENVWISPKGCAMFTLNLKLSLTSRLGQRMSILQHMASLAVVHGIRKDRSYSHLDLRLKWPNDIYFENDKKIGGVLVNTTIQGSEACASIGIGVNLANRRPTICVNSVIERHNVIVGDTLPLYTTEKFIAGVITELEFLIDEFENRGADNFLELYYSYWLHKEQRVTISSLQKEAVIHGLDDFGFLIVETEDGKRITLQPDGNRFDMFKNLIIAKE</sequence>